<gene>
    <name evidence="3" type="ORF">SAMN02910451_00303</name>
</gene>
<evidence type="ECO:0000313" key="3">
    <source>
        <dbReference type="EMBL" id="SCX78067.1"/>
    </source>
</evidence>
<dbReference type="AlphaFoldDB" id="A0A1G5AJK3"/>
<feature type="compositionally biased region" description="Low complexity" evidence="1">
    <location>
        <begin position="155"/>
        <end position="170"/>
    </location>
</feature>
<feature type="signal peptide" evidence="2">
    <location>
        <begin position="1"/>
        <end position="33"/>
    </location>
</feature>
<evidence type="ECO:0000313" key="4">
    <source>
        <dbReference type="Proteomes" id="UP000183047"/>
    </source>
</evidence>
<proteinExistence type="predicted"/>
<sequence length="306" mass="33254">MRNLKAKAFSAMLSLAVFTGVSFSGTATLEAYAADDPYTAFSKATTVYNGVDYKAEYNPLYYYLNYADLRNAFGANPDKLVEHWVIFGKKEGRVANRLIGDSTEFVVPTGDKDVIVIPKTKHDNGGMTYDQEIQARNIAKQIAEAIENAADAGNSSGTSSASSASSSSKSKSSKKKPIKEVEKVAYAAGIVKAYCDLGTYTTEGKIYRTAYGVFIGGEYSCAGATRALGLILDYLGISWVHKNINSWEDQWCQVIVDGKEGYGDGITATAGYGKHPNEGGNKKDVVSYSKIRYKFEVATEKPKKEK</sequence>
<evidence type="ECO:0000256" key="2">
    <source>
        <dbReference type="SAM" id="SignalP"/>
    </source>
</evidence>
<organism evidence="3 4">
    <name type="scientific">Butyrivibrio hungatei</name>
    <dbReference type="NCBI Taxonomy" id="185008"/>
    <lineage>
        <taxon>Bacteria</taxon>
        <taxon>Bacillati</taxon>
        <taxon>Bacillota</taxon>
        <taxon>Clostridia</taxon>
        <taxon>Lachnospirales</taxon>
        <taxon>Lachnospiraceae</taxon>
        <taxon>Butyrivibrio</taxon>
    </lineage>
</organism>
<keyword evidence="4" id="KW-1185">Reference proteome</keyword>
<name>A0A1G5AJK3_9FIRM</name>
<feature type="region of interest" description="Disordered" evidence="1">
    <location>
        <begin position="151"/>
        <end position="174"/>
    </location>
</feature>
<feature type="chain" id="PRO_5010324936" description="Transglutaminase domain-containing protein" evidence="2">
    <location>
        <begin position="34"/>
        <end position="306"/>
    </location>
</feature>
<dbReference type="EMBL" id="FMUR01000003">
    <property type="protein sequence ID" value="SCX78067.1"/>
    <property type="molecule type" value="Genomic_DNA"/>
</dbReference>
<keyword evidence="2" id="KW-0732">Signal</keyword>
<reference evidence="4" key="1">
    <citation type="submission" date="2016-10" db="EMBL/GenBank/DDBJ databases">
        <authorList>
            <person name="Varghese N."/>
            <person name="Submissions S."/>
        </authorList>
    </citation>
    <scope>NUCLEOTIDE SEQUENCE [LARGE SCALE GENOMIC DNA]</scope>
    <source>
        <strain evidence="4">XBD2006</strain>
    </source>
</reference>
<evidence type="ECO:0008006" key="5">
    <source>
        <dbReference type="Google" id="ProtNLM"/>
    </source>
</evidence>
<dbReference type="Proteomes" id="UP000183047">
    <property type="component" value="Unassembled WGS sequence"/>
</dbReference>
<dbReference type="RefSeq" id="WP_074461123.1">
    <property type="nucleotide sequence ID" value="NZ_FMUR01000003.1"/>
</dbReference>
<protein>
    <recommendedName>
        <fullName evidence="5">Transglutaminase domain-containing protein</fullName>
    </recommendedName>
</protein>
<evidence type="ECO:0000256" key="1">
    <source>
        <dbReference type="SAM" id="MobiDB-lite"/>
    </source>
</evidence>
<dbReference type="OrthoDB" id="1998815at2"/>
<accession>A0A1G5AJK3</accession>